<sequence>MTHISPAIAAIVLEEGDRFALLAGGEERTGTVAGRTDTGCLRFTDDATGRTVLADLSHWEAVRVDSTRLARRPDIRPHWLRDEIAADPSQLGLGALRHAPLSPRGIHSLILDDPATGIRYAVDIQHGPCDEDQIARSSAAASAEQLRSLHTTVVAVVVAERIPAALRAKVEVGIEARATDMGRGISLEMVPLPKECPAPFAGLIGAA</sequence>
<evidence type="ECO:0000313" key="2">
    <source>
        <dbReference type="Proteomes" id="UP000070134"/>
    </source>
</evidence>
<dbReference type="EMBL" id="CP014518">
    <property type="protein sequence ID" value="AMM31438.1"/>
    <property type="molecule type" value="Genomic_DNA"/>
</dbReference>
<organism evidence="1 2">
    <name type="scientific">Sinomonas atrocyanea</name>
    <dbReference type="NCBI Taxonomy" id="37927"/>
    <lineage>
        <taxon>Bacteria</taxon>
        <taxon>Bacillati</taxon>
        <taxon>Actinomycetota</taxon>
        <taxon>Actinomycetes</taxon>
        <taxon>Micrococcales</taxon>
        <taxon>Micrococcaceae</taxon>
        <taxon>Sinomonas</taxon>
    </lineage>
</organism>
<protein>
    <submittedName>
        <fullName evidence="1">Uncharacterized protein</fullName>
    </submittedName>
</protein>
<proteinExistence type="predicted"/>
<evidence type="ECO:0000313" key="1">
    <source>
        <dbReference type="EMBL" id="AMM31438.1"/>
    </source>
</evidence>
<dbReference type="AlphaFoldDB" id="A0A126ZW94"/>
<dbReference type="KEGG" id="satk:SA2016_0748"/>
<accession>A0A126ZW94</accession>
<keyword evidence="2" id="KW-1185">Reference proteome</keyword>
<name>A0A126ZW94_9MICC</name>
<dbReference type="RefSeq" id="WP_066495403.1">
    <property type="nucleotide sequence ID" value="NZ_BJMO01000012.1"/>
</dbReference>
<reference evidence="1 2" key="1">
    <citation type="submission" date="2016-02" db="EMBL/GenBank/DDBJ databases">
        <title>Complete genome of Sinomonas atrocyanea KCTC 3377.</title>
        <authorList>
            <person name="Kim K.M."/>
        </authorList>
    </citation>
    <scope>NUCLEOTIDE SEQUENCE [LARGE SCALE GENOMIC DNA]</scope>
    <source>
        <strain evidence="1 2">KCTC 3377</strain>
    </source>
</reference>
<dbReference type="Proteomes" id="UP000070134">
    <property type="component" value="Chromosome"/>
</dbReference>
<gene>
    <name evidence="1" type="ORF">SA2016_0748</name>
</gene>
<dbReference type="OrthoDB" id="4966436at2"/>